<reference evidence="1 2" key="1">
    <citation type="submission" date="2023-01" db="EMBL/GenBank/DDBJ databases">
        <authorList>
            <person name="Whitehead M."/>
        </authorList>
    </citation>
    <scope>NUCLEOTIDE SEQUENCE [LARGE SCALE GENOMIC DNA]</scope>
</reference>
<evidence type="ECO:0000313" key="2">
    <source>
        <dbReference type="Proteomes" id="UP001160148"/>
    </source>
</evidence>
<accession>A0AAV0Y810</accession>
<organism evidence="1 2">
    <name type="scientific">Macrosiphum euphorbiae</name>
    <name type="common">potato aphid</name>
    <dbReference type="NCBI Taxonomy" id="13131"/>
    <lineage>
        <taxon>Eukaryota</taxon>
        <taxon>Metazoa</taxon>
        <taxon>Ecdysozoa</taxon>
        <taxon>Arthropoda</taxon>
        <taxon>Hexapoda</taxon>
        <taxon>Insecta</taxon>
        <taxon>Pterygota</taxon>
        <taxon>Neoptera</taxon>
        <taxon>Paraneoptera</taxon>
        <taxon>Hemiptera</taxon>
        <taxon>Sternorrhyncha</taxon>
        <taxon>Aphidomorpha</taxon>
        <taxon>Aphidoidea</taxon>
        <taxon>Aphididae</taxon>
        <taxon>Macrosiphini</taxon>
        <taxon>Macrosiphum</taxon>
    </lineage>
</organism>
<dbReference type="AlphaFoldDB" id="A0AAV0Y810"/>
<comment type="caution">
    <text evidence="1">The sequence shown here is derived from an EMBL/GenBank/DDBJ whole genome shotgun (WGS) entry which is preliminary data.</text>
</comment>
<dbReference type="EMBL" id="CARXXK010001650">
    <property type="protein sequence ID" value="CAI6377099.1"/>
    <property type="molecule type" value="Genomic_DNA"/>
</dbReference>
<name>A0AAV0Y810_9HEMI</name>
<proteinExistence type="predicted"/>
<gene>
    <name evidence="1" type="ORF">MEUPH1_LOCUS30404</name>
</gene>
<evidence type="ECO:0000313" key="1">
    <source>
        <dbReference type="EMBL" id="CAI6377099.1"/>
    </source>
</evidence>
<sequence>MSSDDEDVFMLYWWLRNKKRKLRYWIHPLLKDKQHSSYIVAKELTTDEDKFQSFYRMSQVVFHRLVQSVGPHITKKDTNWRMVLEPEEKLIITLR</sequence>
<protein>
    <submittedName>
        <fullName evidence="1">Uncharacterized protein</fullName>
    </submittedName>
</protein>
<keyword evidence="2" id="KW-1185">Reference proteome</keyword>
<dbReference type="Proteomes" id="UP001160148">
    <property type="component" value="Unassembled WGS sequence"/>
</dbReference>